<dbReference type="InterPro" id="IPR009057">
    <property type="entry name" value="Homeodomain-like_sf"/>
</dbReference>
<dbReference type="Pfam" id="PF00239">
    <property type="entry name" value="Resolvase"/>
    <property type="match status" value="1"/>
</dbReference>
<dbReference type="PANTHER" id="PTHR30461">
    <property type="entry name" value="DNA-INVERTASE FROM LAMBDOID PROPHAGE"/>
    <property type="match status" value="1"/>
</dbReference>
<dbReference type="InterPro" id="IPR036162">
    <property type="entry name" value="Resolvase-like_N_sf"/>
</dbReference>
<evidence type="ECO:0000256" key="2">
    <source>
        <dbReference type="ARBA" id="ARBA00023125"/>
    </source>
</evidence>
<dbReference type="EMBL" id="CP038498">
    <property type="protein sequence ID" value="QJA19988.1"/>
    <property type="molecule type" value="Genomic_DNA"/>
</dbReference>
<organism evidence="5 6">
    <name type="scientific">Pectobacterium punjabense</name>
    <dbReference type="NCBI Taxonomy" id="2108399"/>
    <lineage>
        <taxon>Bacteria</taxon>
        <taxon>Pseudomonadati</taxon>
        <taxon>Pseudomonadota</taxon>
        <taxon>Gammaproteobacteria</taxon>
        <taxon>Enterobacterales</taxon>
        <taxon>Pectobacteriaceae</taxon>
        <taxon>Pectobacterium</taxon>
    </lineage>
</organism>
<name>A0ABX6L0W9_9GAMM</name>
<dbReference type="PANTHER" id="PTHR30461:SF2">
    <property type="entry name" value="SERINE RECOMBINASE PINE-RELATED"/>
    <property type="match status" value="1"/>
</dbReference>
<evidence type="ECO:0000256" key="3">
    <source>
        <dbReference type="ARBA" id="ARBA00023172"/>
    </source>
</evidence>
<protein>
    <submittedName>
        <fullName evidence="5">Recombinase family protein</fullName>
    </submittedName>
</protein>
<dbReference type="SUPFAM" id="SSF46689">
    <property type="entry name" value="Homeodomain-like"/>
    <property type="match status" value="1"/>
</dbReference>
<sequence length="144" mass="16232">MSGKIFLGELMSTRLSCKRCFFHVFSSFFLFQLPKLGRSVRDLIELVSALQAKGIHFRSLTDSIDTSTPAGRFFFHVMSALAEMERELIVERKRLMTPDVLCRAEAMLATGATRFQVANVVGVSEKTIYKYFPVGEKDSVPVID</sequence>
<proteinExistence type="inferred from homology"/>
<comment type="similarity">
    <text evidence="1">Belongs to the site-specific recombinase resolvase family.</text>
</comment>
<keyword evidence="6" id="KW-1185">Reference proteome</keyword>
<reference evidence="5 6" key="1">
    <citation type="submission" date="2019-04" db="EMBL/GenBank/DDBJ databases">
        <title>Whole Genome Sequencing of Pectobacterium punjabense SS95.</title>
        <authorList>
            <person name="Sarfraz S."/>
            <person name="Oulghazi S."/>
            <person name="Roques C."/>
            <person name="Vandecasteele C."/>
            <person name="Faure D."/>
        </authorList>
    </citation>
    <scope>NUCLEOTIDE SEQUENCE [LARGE SCALE GENOMIC DNA]</scope>
    <source>
        <strain evidence="5 6">SS95</strain>
    </source>
</reference>
<dbReference type="Proteomes" id="UP000502681">
    <property type="component" value="Chromosome"/>
</dbReference>
<dbReference type="SUPFAM" id="SSF53041">
    <property type="entry name" value="Resolvase-like"/>
    <property type="match status" value="1"/>
</dbReference>
<evidence type="ECO:0000313" key="6">
    <source>
        <dbReference type="Proteomes" id="UP000502681"/>
    </source>
</evidence>
<dbReference type="Gene3D" id="1.10.10.60">
    <property type="entry name" value="Homeodomain-like"/>
    <property type="match status" value="1"/>
</dbReference>
<dbReference type="CDD" id="cd03768">
    <property type="entry name" value="SR_ResInv"/>
    <property type="match status" value="1"/>
</dbReference>
<keyword evidence="2" id="KW-0238">DNA-binding</keyword>
<gene>
    <name evidence="5" type="ORF">E2566_08695</name>
</gene>
<dbReference type="Gene3D" id="3.40.50.1390">
    <property type="entry name" value="Resolvase, N-terminal catalytic domain"/>
    <property type="match status" value="1"/>
</dbReference>
<evidence type="ECO:0000313" key="5">
    <source>
        <dbReference type="EMBL" id="QJA19988.1"/>
    </source>
</evidence>
<dbReference type="InterPro" id="IPR006119">
    <property type="entry name" value="Resolv_N"/>
</dbReference>
<evidence type="ECO:0000259" key="4">
    <source>
        <dbReference type="PROSITE" id="PS51736"/>
    </source>
</evidence>
<dbReference type="PROSITE" id="PS51736">
    <property type="entry name" value="RECOMBINASES_3"/>
    <property type="match status" value="1"/>
</dbReference>
<keyword evidence="3" id="KW-0233">DNA recombination</keyword>
<accession>A0ABX6L0W9</accession>
<evidence type="ECO:0000256" key="1">
    <source>
        <dbReference type="ARBA" id="ARBA00009913"/>
    </source>
</evidence>
<feature type="domain" description="Resolvase/invertase-type recombinase catalytic" evidence="4">
    <location>
        <begin position="1"/>
        <end position="106"/>
    </location>
</feature>
<dbReference type="CDD" id="cd00569">
    <property type="entry name" value="HTH_Hin_like"/>
    <property type="match status" value="1"/>
</dbReference>
<dbReference type="InterPro" id="IPR050639">
    <property type="entry name" value="SSR_resolvase"/>
</dbReference>